<feature type="domain" description="RING-type" evidence="6">
    <location>
        <begin position="109"/>
        <end position="147"/>
    </location>
</feature>
<keyword evidence="2 4" id="KW-0863">Zinc-finger</keyword>
<evidence type="ECO:0000256" key="2">
    <source>
        <dbReference type="ARBA" id="ARBA00022771"/>
    </source>
</evidence>
<feature type="region of interest" description="Disordered" evidence="5">
    <location>
        <begin position="1"/>
        <end position="97"/>
    </location>
</feature>
<keyword evidence="8" id="KW-1185">Reference proteome</keyword>
<evidence type="ECO:0000313" key="8">
    <source>
        <dbReference type="Proteomes" id="UP000053257"/>
    </source>
</evidence>
<dbReference type="GO" id="GO:0061630">
    <property type="term" value="F:ubiquitin protein ligase activity"/>
    <property type="evidence" value="ECO:0007669"/>
    <property type="project" value="InterPro"/>
</dbReference>
<evidence type="ECO:0000256" key="5">
    <source>
        <dbReference type="SAM" id="MobiDB-lite"/>
    </source>
</evidence>
<dbReference type="PROSITE" id="PS00518">
    <property type="entry name" value="ZF_RING_1"/>
    <property type="match status" value="1"/>
</dbReference>
<dbReference type="SUPFAM" id="SSF57850">
    <property type="entry name" value="RING/U-box"/>
    <property type="match status" value="1"/>
</dbReference>
<evidence type="ECO:0000256" key="3">
    <source>
        <dbReference type="ARBA" id="ARBA00022833"/>
    </source>
</evidence>
<dbReference type="AlphaFoldDB" id="A0A0C3PVL2"/>
<dbReference type="Pfam" id="PF13923">
    <property type="entry name" value="zf-C3HC4_2"/>
    <property type="match status" value="1"/>
</dbReference>
<evidence type="ECO:0000256" key="4">
    <source>
        <dbReference type="PROSITE-ProRule" id="PRU00175"/>
    </source>
</evidence>
<dbReference type="PANTHER" id="PTHR47094">
    <property type="entry name" value="ELFLESS, ISOFORM B"/>
    <property type="match status" value="1"/>
</dbReference>
<sequence length="156" mass="17030">MSEIDTVGDFITVDVDRDDQSVSGLQDTVEGHGAFRTTSVSESTEEESHLSSSSSGDEASERGREPNKDQARKGLQPDTKPYRTTHTPSEAVSQGERSSVHPLTAAWICKVCNDVPASPMITMCGHVFCRKCILAEICENLRCPACKYPVLVEIKL</sequence>
<evidence type="ECO:0000256" key="1">
    <source>
        <dbReference type="ARBA" id="ARBA00022723"/>
    </source>
</evidence>
<dbReference type="GO" id="GO:0032183">
    <property type="term" value="F:SUMO binding"/>
    <property type="evidence" value="ECO:0007669"/>
    <property type="project" value="TreeGrafter"/>
</dbReference>
<dbReference type="GO" id="GO:0140082">
    <property type="term" value="F:SUMO-ubiquitin ligase activity"/>
    <property type="evidence" value="ECO:0007669"/>
    <property type="project" value="TreeGrafter"/>
</dbReference>
<dbReference type="InterPro" id="IPR049627">
    <property type="entry name" value="SLX8"/>
</dbReference>
<dbReference type="InterPro" id="IPR001841">
    <property type="entry name" value="Znf_RING"/>
</dbReference>
<keyword evidence="3" id="KW-0862">Zinc</keyword>
<reference evidence="7 8" key="1">
    <citation type="journal article" date="2014" name="PLoS Genet.">
        <title>Analysis of the Phlebiopsis gigantea genome, transcriptome and secretome provides insight into its pioneer colonization strategies of wood.</title>
        <authorList>
            <person name="Hori C."/>
            <person name="Ishida T."/>
            <person name="Igarashi K."/>
            <person name="Samejima M."/>
            <person name="Suzuki H."/>
            <person name="Master E."/>
            <person name="Ferreira P."/>
            <person name="Ruiz-Duenas F.J."/>
            <person name="Held B."/>
            <person name="Canessa P."/>
            <person name="Larrondo L.F."/>
            <person name="Schmoll M."/>
            <person name="Druzhinina I.S."/>
            <person name="Kubicek C.P."/>
            <person name="Gaskell J.A."/>
            <person name="Kersten P."/>
            <person name="St John F."/>
            <person name="Glasner J."/>
            <person name="Sabat G."/>
            <person name="Splinter BonDurant S."/>
            <person name="Syed K."/>
            <person name="Yadav J."/>
            <person name="Mgbeahuruike A.C."/>
            <person name="Kovalchuk A."/>
            <person name="Asiegbu F.O."/>
            <person name="Lackner G."/>
            <person name="Hoffmeister D."/>
            <person name="Rencoret J."/>
            <person name="Gutierrez A."/>
            <person name="Sun H."/>
            <person name="Lindquist E."/>
            <person name="Barry K."/>
            <person name="Riley R."/>
            <person name="Grigoriev I.V."/>
            <person name="Henrissat B."/>
            <person name="Kues U."/>
            <person name="Berka R.M."/>
            <person name="Martinez A.T."/>
            <person name="Covert S.F."/>
            <person name="Blanchette R.A."/>
            <person name="Cullen D."/>
        </authorList>
    </citation>
    <scope>NUCLEOTIDE SEQUENCE [LARGE SCALE GENOMIC DNA]</scope>
    <source>
        <strain evidence="7 8">11061_1 CR5-6</strain>
    </source>
</reference>
<dbReference type="SMART" id="SM00184">
    <property type="entry name" value="RING"/>
    <property type="match status" value="1"/>
</dbReference>
<dbReference type="Gene3D" id="3.30.40.10">
    <property type="entry name" value="Zinc/RING finger domain, C3HC4 (zinc finger)"/>
    <property type="match status" value="1"/>
</dbReference>
<dbReference type="PANTHER" id="PTHR47094:SF1">
    <property type="entry name" value="RING-TYPE E3 UBIQUITIN TRANSFERASE"/>
    <property type="match status" value="1"/>
</dbReference>
<evidence type="ECO:0000259" key="6">
    <source>
        <dbReference type="PROSITE" id="PS50089"/>
    </source>
</evidence>
<dbReference type="InterPro" id="IPR017907">
    <property type="entry name" value="Znf_RING_CS"/>
</dbReference>
<proteinExistence type="predicted"/>
<gene>
    <name evidence="7" type="ORF">PHLGIDRAFT_17869</name>
</gene>
<dbReference type="Proteomes" id="UP000053257">
    <property type="component" value="Unassembled WGS sequence"/>
</dbReference>
<dbReference type="GO" id="GO:0006511">
    <property type="term" value="P:ubiquitin-dependent protein catabolic process"/>
    <property type="evidence" value="ECO:0007669"/>
    <property type="project" value="TreeGrafter"/>
</dbReference>
<dbReference type="GO" id="GO:0008270">
    <property type="term" value="F:zinc ion binding"/>
    <property type="evidence" value="ECO:0007669"/>
    <property type="project" value="UniProtKB-KW"/>
</dbReference>
<dbReference type="EMBL" id="KN840443">
    <property type="protein sequence ID" value="KIP11923.1"/>
    <property type="molecule type" value="Genomic_DNA"/>
</dbReference>
<dbReference type="OrthoDB" id="6333297at2759"/>
<dbReference type="GO" id="GO:0033768">
    <property type="term" value="C:SUMO-targeted ubiquitin ligase complex"/>
    <property type="evidence" value="ECO:0007669"/>
    <property type="project" value="TreeGrafter"/>
</dbReference>
<feature type="compositionally biased region" description="Polar residues" evidence="5">
    <location>
        <begin position="82"/>
        <end position="97"/>
    </location>
</feature>
<dbReference type="HOGENOM" id="CLU_1687301_0_0_1"/>
<organism evidence="7 8">
    <name type="scientific">Phlebiopsis gigantea (strain 11061_1 CR5-6)</name>
    <name type="common">White-rot fungus</name>
    <name type="synonym">Peniophora gigantea</name>
    <dbReference type="NCBI Taxonomy" id="745531"/>
    <lineage>
        <taxon>Eukaryota</taxon>
        <taxon>Fungi</taxon>
        <taxon>Dikarya</taxon>
        <taxon>Basidiomycota</taxon>
        <taxon>Agaricomycotina</taxon>
        <taxon>Agaricomycetes</taxon>
        <taxon>Polyporales</taxon>
        <taxon>Phanerochaetaceae</taxon>
        <taxon>Phlebiopsis</taxon>
    </lineage>
</organism>
<dbReference type="InterPro" id="IPR013083">
    <property type="entry name" value="Znf_RING/FYVE/PHD"/>
</dbReference>
<accession>A0A0C3PVL2</accession>
<feature type="compositionally biased region" description="Basic and acidic residues" evidence="5">
    <location>
        <begin position="59"/>
        <end position="72"/>
    </location>
</feature>
<evidence type="ECO:0000313" key="7">
    <source>
        <dbReference type="EMBL" id="KIP11923.1"/>
    </source>
</evidence>
<name>A0A0C3PVL2_PHLG1</name>
<protein>
    <recommendedName>
        <fullName evidence="6">RING-type domain-containing protein</fullName>
    </recommendedName>
</protein>
<dbReference type="PROSITE" id="PS50089">
    <property type="entry name" value="ZF_RING_2"/>
    <property type="match status" value="1"/>
</dbReference>
<keyword evidence="1" id="KW-0479">Metal-binding</keyword>